<dbReference type="GO" id="GO:0016567">
    <property type="term" value="P:protein ubiquitination"/>
    <property type="evidence" value="ECO:0007669"/>
    <property type="project" value="TreeGrafter"/>
</dbReference>
<evidence type="ECO:0000256" key="8">
    <source>
        <dbReference type="SAM" id="MobiDB-lite"/>
    </source>
</evidence>
<keyword evidence="3" id="KW-0498">Mitosis</keyword>
<proteinExistence type="predicted"/>
<keyword evidence="4" id="KW-0833">Ubl conjugation pathway</keyword>
<dbReference type="EMBL" id="JALJAT010000003">
    <property type="protein sequence ID" value="KAK4471737.1"/>
    <property type="molecule type" value="Genomic_DNA"/>
</dbReference>
<evidence type="ECO:0000256" key="5">
    <source>
        <dbReference type="ARBA" id="ARBA00022803"/>
    </source>
</evidence>
<evidence type="ECO:0000256" key="1">
    <source>
        <dbReference type="ARBA" id="ARBA00022618"/>
    </source>
</evidence>
<reference evidence="9" key="1">
    <citation type="submission" date="2022-04" db="EMBL/GenBank/DDBJ databases">
        <authorList>
            <person name="Xu L."/>
            <person name="Lv Z."/>
        </authorList>
    </citation>
    <scope>NUCLEOTIDE SEQUENCE</scope>
    <source>
        <strain evidence="9">LV_2022a</strain>
    </source>
</reference>
<dbReference type="Proteomes" id="UP001292079">
    <property type="component" value="Unassembled WGS sequence"/>
</dbReference>
<dbReference type="Pfam" id="PF13176">
    <property type="entry name" value="TPR_7"/>
    <property type="match status" value="1"/>
</dbReference>
<evidence type="ECO:0008006" key="11">
    <source>
        <dbReference type="Google" id="ProtNLM"/>
    </source>
</evidence>
<dbReference type="GO" id="GO:0051301">
    <property type="term" value="P:cell division"/>
    <property type="evidence" value="ECO:0007669"/>
    <property type="project" value="UniProtKB-KW"/>
</dbReference>
<keyword evidence="1" id="KW-0132">Cell division</keyword>
<feature type="non-terminal residue" evidence="9">
    <location>
        <position position="646"/>
    </location>
</feature>
<evidence type="ECO:0000256" key="6">
    <source>
        <dbReference type="ARBA" id="ARBA00023306"/>
    </source>
</evidence>
<dbReference type="GO" id="GO:0005737">
    <property type="term" value="C:cytoplasm"/>
    <property type="evidence" value="ECO:0007669"/>
    <property type="project" value="TreeGrafter"/>
</dbReference>
<dbReference type="SUPFAM" id="SSF48452">
    <property type="entry name" value="TPR-like"/>
    <property type="match status" value="2"/>
</dbReference>
<evidence type="ECO:0000256" key="3">
    <source>
        <dbReference type="ARBA" id="ARBA00022776"/>
    </source>
</evidence>
<dbReference type="GO" id="GO:0031145">
    <property type="term" value="P:anaphase-promoting complex-dependent catabolic process"/>
    <property type="evidence" value="ECO:0007669"/>
    <property type="project" value="TreeGrafter"/>
</dbReference>
<protein>
    <recommendedName>
        <fullName evidence="11">Cell division cycle protein 16</fullName>
    </recommendedName>
</protein>
<evidence type="ECO:0000256" key="2">
    <source>
        <dbReference type="ARBA" id="ARBA00022737"/>
    </source>
</evidence>
<comment type="caution">
    <text evidence="9">The sequence shown here is derived from an EMBL/GenBank/DDBJ whole genome shotgun (WGS) entry which is preliminary data.</text>
</comment>
<gene>
    <name evidence="9" type="ORF">MN116_005137</name>
</gene>
<evidence type="ECO:0000313" key="10">
    <source>
        <dbReference type="Proteomes" id="UP001292079"/>
    </source>
</evidence>
<name>A0AAE1ZD84_SCHME</name>
<accession>A0AAE1ZD84</accession>
<keyword evidence="6" id="KW-0131">Cell cycle</keyword>
<feature type="region of interest" description="Disordered" evidence="8">
    <location>
        <begin position="627"/>
        <end position="646"/>
    </location>
</feature>
<sequence length="646" mass="72143">GGGVMCLSDVLRKRVTSNLQLQQYVTACYWADKLVCLEKYRSEDVLLYAKALYYSQQYHRAVTLIQNCKELKQSLVCRYFIAQCYYACSEYKKALEFLEQSDCSSDFNPNVSSLVAGPLSKQLSISTDSQSAENDGSSKQLNNISDNLISGFTTEQLHSSIALLKGKLYELMENRSLAMQYYKEALLFDVTCYEAFEKLVNFQSISSEEESALLSELSFTDHLNPLMGKLTEFLYKDKLNKNSVLETEVPNEFGSMNNDFDVIVNKAGRMLDVCRFQECYDITSRLMQSDPYNLACLPIYISVLKELDKANELFKVSHRLMDVYPSSALAWFSVGCYYLCIKKNELARRHLVKATQLDRRYGPIWLTLGHAFAADGEHDQAIASYCTAAQVIRGSHIPIMYIGIEYSASNNRNLAERFLNQAYLISPSDPFVLHELGTLAFESQKYVDATRFLARAYERACELSGQVPSPFWEPLVNNLAHSYRKMGLYSQAIAMHELALRLVPDSATTLACLAMLHAINGNLEVAVDYLHRSVGVQPSSCGSTSSNVASTMLNVCIEALTERGIYASNHKVGKDIPDTLPEPLMTSAGPGSLPGSNRVRFKSVSAEASKPAKSALHLDVNYRAKSSDAPNISLNTSDEDISMDLN</sequence>
<organism evidence="9 10">
    <name type="scientific">Schistosoma mekongi</name>
    <name type="common">Parasitic worm</name>
    <dbReference type="NCBI Taxonomy" id="38744"/>
    <lineage>
        <taxon>Eukaryota</taxon>
        <taxon>Metazoa</taxon>
        <taxon>Spiralia</taxon>
        <taxon>Lophotrochozoa</taxon>
        <taxon>Platyhelminthes</taxon>
        <taxon>Trematoda</taxon>
        <taxon>Digenea</taxon>
        <taxon>Strigeidida</taxon>
        <taxon>Schistosomatoidea</taxon>
        <taxon>Schistosomatidae</taxon>
        <taxon>Schistosoma</taxon>
    </lineage>
</organism>
<reference evidence="9" key="2">
    <citation type="journal article" date="2023" name="Infect Dis Poverty">
        <title>Chromosome-scale genome of the human blood fluke Schistosoma mekongi and its implications for public health.</title>
        <authorList>
            <person name="Zhou M."/>
            <person name="Xu L."/>
            <person name="Xu D."/>
            <person name="Chen W."/>
            <person name="Khan J."/>
            <person name="Hu Y."/>
            <person name="Huang H."/>
            <person name="Wei H."/>
            <person name="Zhang Y."/>
            <person name="Chusongsang P."/>
            <person name="Tanasarnprasert K."/>
            <person name="Hu X."/>
            <person name="Limpanont Y."/>
            <person name="Lv Z."/>
        </authorList>
    </citation>
    <scope>NUCLEOTIDE SEQUENCE</scope>
    <source>
        <strain evidence="9">LV_2022a</strain>
    </source>
</reference>
<dbReference type="AlphaFoldDB" id="A0AAE1ZD84"/>
<dbReference type="InterPro" id="IPR011990">
    <property type="entry name" value="TPR-like_helical_dom_sf"/>
</dbReference>
<keyword evidence="5 7" id="KW-0802">TPR repeat</keyword>
<dbReference type="GO" id="GO:0005680">
    <property type="term" value="C:anaphase-promoting complex"/>
    <property type="evidence" value="ECO:0007669"/>
    <property type="project" value="TreeGrafter"/>
</dbReference>
<dbReference type="PANTHER" id="PTHR12558">
    <property type="entry name" value="CELL DIVISION CYCLE 16,23,27"/>
    <property type="match status" value="1"/>
</dbReference>
<dbReference type="PANTHER" id="PTHR12558:SF9">
    <property type="entry name" value="CELL DIVISION CYCLE PROTEIN 16 HOMOLOG"/>
    <property type="match status" value="1"/>
</dbReference>
<evidence type="ECO:0000313" key="9">
    <source>
        <dbReference type="EMBL" id="KAK4471737.1"/>
    </source>
</evidence>
<dbReference type="GO" id="GO:0045842">
    <property type="term" value="P:positive regulation of mitotic metaphase/anaphase transition"/>
    <property type="evidence" value="ECO:0007669"/>
    <property type="project" value="TreeGrafter"/>
</dbReference>
<dbReference type="SMART" id="SM00028">
    <property type="entry name" value="TPR"/>
    <property type="match status" value="7"/>
</dbReference>
<dbReference type="Pfam" id="PF12895">
    <property type="entry name" value="ANAPC3"/>
    <property type="match status" value="1"/>
</dbReference>
<evidence type="ECO:0000256" key="4">
    <source>
        <dbReference type="ARBA" id="ARBA00022786"/>
    </source>
</evidence>
<keyword evidence="10" id="KW-1185">Reference proteome</keyword>
<dbReference type="InterPro" id="IPR019734">
    <property type="entry name" value="TPR_rpt"/>
</dbReference>
<keyword evidence="2" id="KW-0677">Repeat</keyword>
<dbReference type="PROSITE" id="PS50005">
    <property type="entry name" value="TPR"/>
    <property type="match status" value="1"/>
</dbReference>
<dbReference type="Gene3D" id="1.25.40.10">
    <property type="entry name" value="Tetratricopeptide repeat domain"/>
    <property type="match status" value="1"/>
</dbReference>
<evidence type="ECO:0000256" key="7">
    <source>
        <dbReference type="PROSITE-ProRule" id="PRU00339"/>
    </source>
</evidence>
<feature type="compositionally biased region" description="Acidic residues" evidence="8">
    <location>
        <begin position="637"/>
        <end position="646"/>
    </location>
</feature>
<feature type="repeat" description="TPR" evidence="7">
    <location>
        <begin position="473"/>
        <end position="506"/>
    </location>
</feature>